<dbReference type="Gene3D" id="1.20.1560.10">
    <property type="entry name" value="ABC transporter type 1, transmembrane domain"/>
    <property type="match status" value="1"/>
</dbReference>
<dbReference type="EMBL" id="PYQT01000062">
    <property type="protein sequence ID" value="PSY36365.1"/>
    <property type="molecule type" value="Genomic_DNA"/>
</dbReference>
<evidence type="ECO:0000256" key="3">
    <source>
        <dbReference type="ARBA" id="ARBA00022741"/>
    </source>
</evidence>
<feature type="transmembrane region" description="Helical" evidence="7">
    <location>
        <begin position="125"/>
        <end position="146"/>
    </location>
</feature>
<name>A0ABX5HAK0_ESCAL</name>
<dbReference type="PROSITE" id="PS50929">
    <property type="entry name" value="ABC_TM1F"/>
    <property type="match status" value="1"/>
</dbReference>
<dbReference type="InterPro" id="IPR036640">
    <property type="entry name" value="ABC1_TM_sf"/>
</dbReference>
<feature type="domain" description="ABC transporter" evidence="8">
    <location>
        <begin position="328"/>
        <end position="564"/>
    </location>
</feature>
<evidence type="ECO:0000259" key="8">
    <source>
        <dbReference type="PROSITE" id="PS50893"/>
    </source>
</evidence>
<comment type="subcellular location">
    <subcellularLocation>
        <location evidence="1">Cell membrane</location>
        <topology evidence="1">Multi-pass membrane protein</topology>
    </subcellularLocation>
</comment>
<evidence type="ECO:0000256" key="4">
    <source>
        <dbReference type="ARBA" id="ARBA00022840"/>
    </source>
</evidence>
<feature type="transmembrane region" description="Helical" evidence="7">
    <location>
        <begin position="20"/>
        <end position="41"/>
    </location>
</feature>
<evidence type="ECO:0000256" key="2">
    <source>
        <dbReference type="ARBA" id="ARBA00022692"/>
    </source>
</evidence>
<dbReference type="Pfam" id="PF00005">
    <property type="entry name" value="ABC_tran"/>
    <property type="match status" value="1"/>
</dbReference>
<keyword evidence="4" id="KW-0067">ATP-binding</keyword>
<comment type="caution">
    <text evidence="10">The sequence shown here is derived from an EMBL/GenBank/DDBJ whole genome shotgun (WGS) entry which is preliminary data.</text>
</comment>
<accession>A0ABX5HAK0</accession>
<evidence type="ECO:0000256" key="7">
    <source>
        <dbReference type="SAM" id="Phobius"/>
    </source>
</evidence>
<feature type="transmembrane region" description="Helical" evidence="7">
    <location>
        <begin position="53"/>
        <end position="73"/>
    </location>
</feature>
<feature type="domain" description="ABC transmembrane type-1" evidence="9">
    <location>
        <begin position="22"/>
        <end position="297"/>
    </location>
</feature>
<feature type="transmembrane region" description="Helical" evidence="7">
    <location>
        <begin position="152"/>
        <end position="171"/>
    </location>
</feature>
<keyword evidence="11" id="KW-1185">Reference proteome</keyword>
<dbReference type="PROSITE" id="PS00211">
    <property type="entry name" value="ABC_TRANSPORTER_1"/>
    <property type="match status" value="1"/>
</dbReference>
<keyword evidence="3" id="KW-0547">Nucleotide-binding</keyword>
<proteinExistence type="predicted"/>
<dbReference type="SUPFAM" id="SSF90123">
    <property type="entry name" value="ABC transporter transmembrane region"/>
    <property type="match status" value="1"/>
</dbReference>
<keyword evidence="2 7" id="KW-0812">Transmembrane</keyword>
<gene>
    <name evidence="10" type="ORF">C7B09_24820</name>
</gene>
<dbReference type="InterPro" id="IPR010128">
    <property type="entry name" value="ATPase_T1SS_PrtD-like"/>
</dbReference>
<dbReference type="SMART" id="SM00382">
    <property type="entry name" value="AAA"/>
    <property type="match status" value="1"/>
</dbReference>
<protein>
    <submittedName>
        <fullName evidence="10">Type I secretion system permease/ATPase</fullName>
    </submittedName>
</protein>
<dbReference type="PROSITE" id="PS50893">
    <property type="entry name" value="ABC_TRANSPORTER_2"/>
    <property type="match status" value="1"/>
</dbReference>
<dbReference type="Gene3D" id="3.40.50.300">
    <property type="entry name" value="P-loop containing nucleotide triphosphate hydrolases"/>
    <property type="match status" value="1"/>
</dbReference>
<dbReference type="InterPro" id="IPR003439">
    <property type="entry name" value="ABC_transporter-like_ATP-bd"/>
</dbReference>
<dbReference type="InterPro" id="IPR003593">
    <property type="entry name" value="AAA+_ATPase"/>
</dbReference>
<dbReference type="Pfam" id="PF00664">
    <property type="entry name" value="ABC_membrane"/>
    <property type="match status" value="1"/>
</dbReference>
<dbReference type="InterPro" id="IPR017871">
    <property type="entry name" value="ABC_transporter-like_CS"/>
</dbReference>
<evidence type="ECO:0000256" key="5">
    <source>
        <dbReference type="ARBA" id="ARBA00022989"/>
    </source>
</evidence>
<dbReference type="PANTHER" id="PTHR24221">
    <property type="entry name" value="ATP-BINDING CASSETTE SUB-FAMILY B"/>
    <property type="match status" value="1"/>
</dbReference>
<evidence type="ECO:0000256" key="6">
    <source>
        <dbReference type="ARBA" id="ARBA00023136"/>
    </source>
</evidence>
<dbReference type="Proteomes" id="UP000240382">
    <property type="component" value="Unassembled WGS sequence"/>
</dbReference>
<keyword evidence="5 7" id="KW-1133">Transmembrane helix</keyword>
<evidence type="ECO:0000259" key="9">
    <source>
        <dbReference type="PROSITE" id="PS50929"/>
    </source>
</evidence>
<evidence type="ECO:0000313" key="11">
    <source>
        <dbReference type="Proteomes" id="UP000240382"/>
    </source>
</evidence>
<dbReference type="PANTHER" id="PTHR24221:SF248">
    <property type="entry name" value="ABC TRANSPORTER TRANSMEMBRANE REGION"/>
    <property type="match status" value="1"/>
</dbReference>
<evidence type="ECO:0000256" key="1">
    <source>
        <dbReference type="ARBA" id="ARBA00004651"/>
    </source>
</evidence>
<sequence length="564" mass="62365">MLRNKNEIIETVRKNRKSLWSVGIFTVFINLLMLVPSVYMLQVYDRVLPSHNMITLLMLTIIMLSMYGVMALLEYARSIIVIRIGNKIDACLNTRIYTAVFEENLKNGSLDAIQMLNDLTYIRQFFTGSALFAFFDVPWFPIYLLVLFFVNPWLGCFALIGAIVLIVLAITNELLSRKALYDANQFAIMSGNLASTNLRNAQVIEALGMLYNLKMHWSNLHQKFLYNQGVASERVSLISSITKFVRLSLQSLILGIGAWLAVDGYITPGMMIAGSILMGRSLSPIEQIINVWKNWNSAKLAYLRLVSLLERNPLRSRTMRLPDPKGNLSVEHVSAAPPGLGNSMVLHDITFSAAPGDVLGIIGPSASGKSTLARLLVGIWPATKGVVRVDHSDIYQWDKCELGPHIGYLPQDIELFPGTIAENIARFNEPDPEKVVQAAKIAGVHELILNLPNGYDSPIGSNGNGLSGGQKQRIGLARALYGDPSLIVLDEPNSNLDEAGEKALSEAIKFLKDNNKTVILITHRTNLLSITNKILLIINGSVRAFGLTHNVLHKVSNTKTDTSK</sequence>
<reference evidence="10 11" key="1">
    <citation type="submission" date="2018-03" db="EMBL/GenBank/DDBJ databases">
        <title>Whole Genome Sequencing of Escherichia coli isolates from wildlife.</title>
        <authorList>
            <person name="Whitehouse C.A."/>
            <person name="Lacher D.W."/>
            <person name="Mammel M.K."/>
            <person name="Barnaba T."/>
            <person name="Lorch J.M."/>
        </authorList>
    </citation>
    <scope>NUCLEOTIDE SEQUENCE [LARGE SCALE GENOMIC DNA]</scope>
    <source>
        <strain evidence="10 11">20507-2</strain>
    </source>
</reference>
<dbReference type="CDD" id="cd18586">
    <property type="entry name" value="ABC_6TM_PrtD_like"/>
    <property type="match status" value="1"/>
</dbReference>
<evidence type="ECO:0000313" key="10">
    <source>
        <dbReference type="EMBL" id="PSY36365.1"/>
    </source>
</evidence>
<dbReference type="InterPro" id="IPR027417">
    <property type="entry name" value="P-loop_NTPase"/>
</dbReference>
<organism evidence="10 11">
    <name type="scientific">Escherichia albertii</name>
    <dbReference type="NCBI Taxonomy" id="208962"/>
    <lineage>
        <taxon>Bacteria</taxon>
        <taxon>Pseudomonadati</taxon>
        <taxon>Pseudomonadota</taxon>
        <taxon>Gammaproteobacteria</taxon>
        <taxon>Enterobacterales</taxon>
        <taxon>Enterobacteriaceae</taxon>
        <taxon>Escherichia</taxon>
    </lineage>
</organism>
<dbReference type="NCBIfam" id="TIGR01842">
    <property type="entry name" value="type_I_sec_PrtD"/>
    <property type="match status" value="1"/>
</dbReference>
<dbReference type="InterPro" id="IPR047957">
    <property type="entry name" value="ABC_AprD-like_6TM"/>
</dbReference>
<dbReference type="SUPFAM" id="SSF52540">
    <property type="entry name" value="P-loop containing nucleoside triphosphate hydrolases"/>
    <property type="match status" value="1"/>
</dbReference>
<keyword evidence="6 7" id="KW-0472">Membrane</keyword>
<dbReference type="InterPro" id="IPR039421">
    <property type="entry name" value="Type_1_exporter"/>
</dbReference>
<dbReference type="RefSeq" id="WP_105233903.1">
    <property type="nucleotide sequence ID" value="NZ_BJWR01000065.1"/>
</dbReference>
<dbReference type="InterPro" id="IPR011527">
    <property type="entry name" value="ABC1_TM_dom"/>
</dbReference>